<feature type="compositionally biased region" description="Low complexity" evidence="1">
    <location>
        <begin position="116"/>
        <end position="148"/>
    </location>
</feature>
<evidence type="ECO:0000256" key="2">
    <source>
        <dbReference type="SAM" id="Phobius"/>
    </source>
</evidence>
<feature type="region of interest" description="Disordered" evidence="1">
    <location>
        <begin position="108"/>
        <end position="148"/>
    </location>
</feature>
<proteinExistence type="predicted"/>
<dbReference type="KEGG" id="ppso:QPJ95_05405"/>
<keyword evidence="4" id="KW-1185">Reference proteome</keyword>
<accession>A0A9Y2L407</accession>
<evidence type="ECO:0000313" key="4">
    <source>
        <dbReference type="Proteomes" id="UP001238334"/>
    </source>
</evidence>
<protein>
    <submittedName>
        <fullName evidence="3">Uncharacterized protein</fullName>
    </submittedName>
</protein>
<reference evidence="3 4" key="1">
    <citation type="submission" date="2023-06" db="EMBL/GenBank/DDBJ databases">
        <title>Parasedimentitalea psychrophila sp. nov., a psychrophilic bacterium isolated from deep-sea sediment.</title>
        <authorList>
            <person name="Li A."/>
        </authorList>
    </citation>
    <scope>NUCLEOTIDE SEQUENCE [LARGE SCALE GENOMIC DNA]</scope>
    <source>
        <strain evidence="3 4">QS115</strain>
    </source>
</reference>
<gene>
    <name evidence="3" type="ORF">QPJ95_05405</name>
</gene>
<evidence type="ECO:0000313" key="3">
    <source>
        <dbReference type="EMBL" id="WIY27550.1"/>
    </source>
</evidence>
<organism evidence="3 4">
    <name type="scientific">Parasedimentitalea psychrophila</name>
    <dbReference type="NCBI Taxonomy" id="2997337"/>
    <lineage>
        <taxon>Bacteria</taxon>
        <taxon>Pseudomonadati</taxon>
        <taxon>Pseudomonadota</taxon>
        <taxon>Alphaproteobacteria</taxon>
        <taxon>Rhodobacterales</taxon>
        <taxon>Paracoccaceae</taxon>
        <taxon>Parasedimentitalea</taxon>
    </lineage>
</organism>
<dbReference type="EMBL" id="CP127247">
    <property type="protein sequence ID" value="WIY27550.1"/>
    <property type="molecule type" value="Genomic_DNA"/>
</dbReference>
<keyword evidence="2" id="KW-0812">Transmembrane</keyword>
<feature type="transmembrane region" description="Helical" evidence="2">
    <location>
        <begin position="60"/>
        <end position="85"/>
    </location>
</feature>
<keyword evidence="2" id="KW-0472">Membrane</keyword>
<feature type="transmembrane region" description="Helical" evidence="2">
    <location>
        <begin position="20"/>
        <end position="39"/>
    </location>
</feature>
<sequence>MATAHIPGFLPGADGSDPLFTGMVVFTILLVMVIGSFYFKLHAIPEHMAHADNHAQMQVIGILALLALFTHNNMFWVLALLVAAFRMPDFLTPLQSIAGSLDSLNKREQAAVELDSSAAPSQQPAPQQPSQEQPQTQPQTQPQGDTHA</sequence>
<dbReference type="AlphaFoldDB" id="A0A9Y2L407"/>
<evidence type="ECO:0000256" key="1">
    <source>
        <dbReference type="SAM" id="MobiDB-lite"/>
    </source>
</evidence>
<name>A0A9Y2L407_9RHOB</name>
<dbReference type="Proteomes" id="UP001238334">
    <property type="component" value="Chromosome"/>
</dbReference>
<keyword evidence="2" id="KW-1133">Transmembrane helix</keyword>